<dbReference type="EMBL" id="JBEHCU010003308">
    <property type="protein sequence ID" value="KAL1402249.1"/>
    <property type="molecule type" value="Genomic_DNA"/>
</dbReference>
<evidence type="ECO:0000313" key="3">
    <source>
        <dbReference type="Proteomes" id="UP001562425"/>
    </source>
</evidence>
<sequence length="346" mass="38535">MPKTTRDRGSPQTRARLKRDSVSRSRRRGSKSENGARSTRNTTRGPEAKKNAPEPYGGVYTPFVLCSRADRLHRSCRGSFVSEYHRRRSSRGVEKRPSKSRARARLLHYRDRLAILLTTERLAEDHEVCSMVVQFCIEDIDDTLGKAKKRSEINTSGDDNSGAADGQNNGTAHVNPDQTERRDEVGTDGNPPGPSSNFLSSTQSGNRGFNMAWNNLLNQNTTPRNPEPSRQPDNLGNDNGDLLNISERLPGYNEHQNGGQGTLVSTEAGQLDSPMVNQPVPTEVKQLEQAAQTEANRQGFLEDQRRDRTEDKQIALEEVLEQGLTTIKAVIRALVKHQVQTEIKKG</sequence>
<feature type="region of interest" description="Disordered" evidence="1">
    <location>
        <begin position="1"/>
        <end position="54"/>
    </location>
</feature>
<feature type="compositionally biased region" description="Polar residues" evidence="1">
    <location>
        <begin position="195"/>
        <end position="224"/>
    </location>
</feature>
<comment type="caution">
    <text evidence="2">The sequence shown here is derived from an EMBL/GenBank/DDBJ whole genome shotgun (WGS) entry which is preliminary data.</text>
</comment>
<organism evidence="2 3">
    <name type="scientific">Culex pipiens pipiens</name>
    <name type="common">Northern house mosquito</name>
    <dbReference type="NCBI Taxonomy" id="38569"/>
    <lineage>
        <taxon>Eukaryota</taxon>
        <taxon>Metazoa</taxon>
        <taxon>Ecdysozoa</taxon>
        <taxon>Arthropoda</taxon>
        <taxon>Hexapoda</taxon>
        <taxon>Insecta</taxon>
        <taxon>Pterygota</taxon>
        <taxon>Neoptera</taxon>
        <taxon>Endopterygota</taxon>
        <taxon>Diptera</taxon>
        <taxon>Nematocera</taxon>
        <taxon>Culicoidea</taxon>
        <taxon>Culicidae</taxon>
        <taxon>Culicinae</taxon>
        <taxon>Culicini</taxon>
        <taxon>Culex</taxon>
        <taxon>Culex</taxon>
    </lineage>
</organism>
<accession>A0ABD1DR81</accession>
<feature type="region of interest" description="Disordered" evidence="1">
    <location>
        <begin position="151"/>
        <end position="262"/>
    </location>
</feature>
<name>A0ABD1DR81_CULPP</name>
<dbReference type="AlphaFoldDB" id="A0ABD1DR81"/>
<keyword evidence="3" id="KW-1185">Reference proteome</keyword>
<evidence type="ECO:0000256" key="1">
    <source>
        <dbReference type="SAM" id="MobiDB-lite"/>
    </source>
</evidence>
<dbReference type="Proteomes" id="UP001562425">
    <property type="component" value="Unassembled WGS sequence"/>
</dbReference>
<reference evidence="2 3" key="1">
    <citation type="submission" date="2024-05" db="EMBL/GenBank/DDBJ databases">
        <title>Culex pipiens pipiens assembly and annotation.</title>
        <authorList>
            <person name="Alout H."/>
            <person name="Durand T."/>
        </authorList>
    </citation>
    <scope>NUCLEOTIDE SEQUENCE [LARGE SCALE GENOMIC DNA]</scope>
    <source>
        <strain evidence="2">HA-2024</strain>
        <tissue evidence="2">Whole body</tissue>
    </source>
</reference>
<gene>
    <name evidence="2" type="ORF">pipiens_019826</name>
</gene>
<protein>
    <submittedName>
        <fullName evidence="2">Uncharacterized protein</fullName>
    </submittedName>
</protein>
<feature type="compositionally biased region" description="Low complexity" evidence="1">
    <location>
        <begin position="233"/>
        <end position="244"/>
    </location>
</feature>
<feature type="compositionally biased region" description="Polar residues" evidence="1">
    <location>
        <begin position="33"/>
        <end position="44"/>
    </location>
</feature>
<evidence type="ECO:0000313" key="2">
    <source>
        <dbReference type="EMBL" id="KAL1402249.1"/>
    </source>
</evidence>
<proteinExistence type="predicted"/>